<dbReference type="InterPro" id="IPR032675">
    <property type="entry name" value="LRR_dom_sf"/>
</dbReference>
<dbReference type="InterPro" id="IPR003340">
    <property type="entry name" value="B3_DNA-bd"/>
</dbReference>
<keyword evidence="5 8" id="KW-0804">Transcription</keyword>
<dbReference type="PANTHER" id="PTHR31384:SF102">
    <property type="entry name" value="AUXIN RESPONSE FACTOR 4"/>
    <property type="match status" value="1"/>
</dbReference>
<dbReference type="EMBL" id="KI536726">
    <property type="protein sequence ID" value="ESR52180.1"/>
    <property type="molecule type" value="Genomic_DNA"/>
</dbReference>
<dbReference type="InParanoid" id="V4TKN7"/>
<dbReference type="PROSITE" id="PS50863">
    <property type="entry name" value="B3"/>
    <property type="match status" value="1"/>
</dbReference>
<name>V4TKN7_CITCL</name>
<dbReference type="eggNOG" id="ENOG502QTCY">
    <property type="taxonomic scope" value="Eukaryota"/>
</dbReference>
<evidence type="ECO:0000256" key="9">
    <source>
        <dbReference type="SAM" id="MobiDB-lite"/>
    </source>
</evidence>
<evidence type="ECO:0000313" key="11">
    <source>
        <dbReference type="EMBL" id="ESR52180.1"/>
    </source>
</evidence>
<dbReference type="PANTHER" id="PTHR31384">
    <property type="entry name" value="AUXIN RESPONSE FACTOR 4-RELATED"/>
    <property type="match status" value="1"/>
</dbReference>
<dbReference type="SMART" id="SM01019">
    <property type="entry name" value="B3"/>
    <property type="match status" value="1"/>
</dbReference>
<evidence type="ECO:0000256" key="5">
    <source>
        <dbReference type="ARBA" id="ARBA00023163"/>
    </source>
</evidence>
<dbReference type="Gene3D" id="2.40.330.10">
    <property type="entry name" value="DNA-binding pseudobarrel domain"/>
    <property type="match status" value="1"/>
</dbReference>
<accession>V4TKN7</accession>
<dbReference type="Pfam" id="PF02362">
    <property type="entry name" value="B3"/>
    <property type="match status" value="1"/>
</dbReference>
<dbReference type="AlphaFoldDB" id="V4TKN7"/>
<dbReference type="Proteomes" id="UP000030687">
    <property type="component" value="Unassembled WGS sequence"/>
</dbReference>
<proteinExistence type="inferred from homology"/>
<dbReference type="InterPro" id="IPR044835">
    <property type="entry name" value="ARF_plant"/>
</dbReference>
<sequence>METIDAPSETETDDLNSTEISDEDDCEGEIETDDLIFTEISDKDDDYNLLLWQAFAGPPPSLPKKGDLVVYFPQGHLEYSAPASVSKAPPTFDLKPEIICRVADVRYLVSKKTDKVYTKMTLLPLPEMVGENFKGKELQDLVVDNKRDGEGSTANSTPPLFYKKLRASDQSKKKIVIRAKDAENVFPFLAHLDYKKQINYSVIAKDVHGVAWKFNFVDGKSRRHYLTVGWKYFVRQKNLVPGDTVIFIRDENNKLRLGIKRSIQAVNDVPGSIIQKHNTYLDVLSPVADAISNKSTFDVFYSPRARHSEFVICYQKYMKSIRKPVCIGEKIQMQYEMDDSSGKRCSGVVIGACDLDPNRWPNSKWRCLLVRWEEYIGSNCEEMVSPWEIDCSLSLPSMLHSSPRLKRPRTSLQDNLPAYSTTGLEFPESSITSEGEGTASLINAIDLNRPFDLEPQAPVPKNFLALALFPDEDKILGIRTGETLESLEIDNLSSLASFLRSELAATTVKQLKINKCPDLEVLLHRMAYTSLEYLEFSSCLFFSNSKRDYFPTTLKRLKICDCTNAELILKVLMDQKGLALESLEVDGCSSLFSLPINQLPATLRHLRIVNCMNLKSLGESSKIRNCDSVVGPEGESSLENMTSSHTLELRELEIWDCLELEFLPEDMHNFTDLNLLSISNCPSLESFPEGGLPNTSLTSLLISECENLMSLPHQIHKATSLQDLSVSGCPSLMSFPHGGLPPNLISLGIIDCENLIPLSQWELHKLKHLNKYTILGGLPVLEE</sequence>
<dbReference type="InterPro" id="IPR010525">
    <property type="entry name" value="ARF_dom"/>
</dbReference>
<dbReference type="KEGG" id="cic:CICLE_v10030751mg"/>
<dbReference type="SMR" id="V4TKN7"/>
<evidence type="ECO:0000313" key="12">
    <source>
        <dbReference type="Proteomes" id="UP000030687"/>
    </source>
</evidence>
<dbReference type="OrthoDB" id="1617321at2759"/>
<keyword evidence="4 8" id="KW-0238">DNA-binding</keyword>
<protein>
    <recommendedName>
        <fullName evidence="8">Auxin response factor</fullName>
    </recommendedName>
</protein>
<dbReference type="Gramene" id="ESR52180">
    <property type="protein sequence ID" value="ESR52180"/>
    <property type="gene ID" value="CICLE_v10030751mg"/>
</dbReference>
<keyword evidence="7 8" id="KW-0927">Auxin signaling pathway</keyword>
<dbReference type="SUPFAM" id="SSF52047">
    <property type="entry name" value="RNI-like"/>
    <property type="match status" value="1"/>
</dbReference>
<reference evidence="11 12" key="1">
    <citation type="submission" date="2013-10" db="EMBL/GenBank/DDBJ databases">
        <authorList>
            <consortium name="International Citrus Genome Consortium"/>
            <person name="Jenkins J."/>
            <person name="Schmutz J."/>
            <person name="Prochnik S."/>
            <person name="Rokhsar D."/>
            <person name="Gmitter F."/>
            <person name="Ollitrault P."/>
            <person name="Machado M."/>
            <person name="Talon M."/>
            <person name="Wincker P."/>
            <person name="Jaillon O."/>
            <person name="Morgante M."/>
        </authorList>
    </citation>
    <scope>NUCLEOTIDE SEQUENCE</scope>
    <source>
        <strain evidence="12">cv. Clemenules</strain>
    </source>
</reference>
<dbReference type="InterPro" id="IPR015300">
    <property type="entry name" value="DNA-bd_pseudobarrel_sf"/>
</dbReference>
<dbReference type="SUPFAM" id="SSF101936">
    <property type="entry name" value="DNA-binding pseudobarrel domain"/>
    <property type="match status" value="1"/>
</dbReference>
<keyword evidence="3 8" id="KW-0805">Transcription regulation</keyword>
<dbReference type="Gene3D" id="2.30.30.1040">
    <property type="match status" value="1"/>
</dbReference>
<feature type="compositionally biased region" description="Acidic residues" evidence="9">
    <location>
        <begin position="8"/>
        <end position="28"/>
    </location>
</feature>
<dbReference type="GO" id="GO:0003677">
    <property type="term" value="F:DNA binding"/>
    <property type="evidence" value="ECO:0007669"/>
    <property type="project" value="UniProtKB-KW"/>
</dbReference>
<keyword evidence="12" id="KW-1185">Reference proteome</keyword>
<evidence type="ECO:0000256" key="2">
    <source>
        <dbReference type="ARBA" id="ARBA00007853"/>
    </source>
</evidence>
<keyword evidence="6 8" id="KW-0539">Nucleus</keyword>
<feature type="region of interest" description="Disordered" evidence="9">
    <location>
        <begin position="1"/>
        <end position="28"/>
    </location>
</feature>
<dbReference type="FunFam" id="2.30.30.1040:FF:000001">
    <property type="entry name" value="Auxin response factor"/>
    <property type="match status" value="1"/>
</dbReference>
<dbReference type="Pfam" id="PF06507">
    <property type="entry name" value="ARF_AD"/>
    <property type="match status" value="1"/>
</dbReference>
<evidence type="ECO:0000256" key="8">
    <source>
        <dbReference type="RuleBase" id="RU004561"/>
    </source>
</evidence>
<evidence type="ECO:0000256" key="1">
    <source>
        <dbReference type="ARBA" id="ARBA00004123"/>
    </source>
</evidence>
<gene>
    <name evidence="11" type="ORF">CICLE_v10030751mg</name>
</gene>
<evidence type="ECO:0000256" key="4">
    <source>
        <dbReference type="ARBA" id="ARBA00023125"/>
    </source>
</evidence>
<evidence type="ECO:0000256" key="6">
    <source>
        <dbReference type="ARBA" id="ARBA00023242"/>
    </source>
</evidence>
<comment type="function">
    <text evidence="8">Auxin response factors (ARFs) are transcriptional factors that bind specifically to the DNA sequence 5'-TGTCTC-3' found in the auxin-responsive promoter elements (AuxREs).</text>
</comment>
<organism evidence="11 12">
    <name type="scientific">Citrus clementina</name>
    <name type="common">Clementine</name>
    <name type="synonym">Citrus deliciosa x Citrus sinensis</name>
    <dbReference type="NCBI Taxonomy" id="85681"/>
    <lineage>
        <taxon>Eukaryota</taxon>
        <taxon>Viridiplantae</taxon>
        <taxon>Streptophyta</taxon>
        <taxon>Embryophyta</taxon>
        <taxon>Tracheophyta</taxon>
        <taxon>Spermatophyta</taxon>
        <taxon>Magnoliopsida</taxon>
        <taxon>eudicotyledons</taxon>
        <taxon>Gunneridae</taxon>
        <taxon>Pentapetalae</taxon>
        <taxon>rosids</taxon>
        <taxon>malvids</taxon>
        <taxon>Sapindales</taxon>
        <taxon>Rutaceae</taxon>
        <taxon>Aurantioideae</taxon>
        <taxon>Citrus</taxon>
    </lineage>
</organism>
<evidence type="ECO:0000256" key="3">
    <source>
        <dbReference type="ARBA" id="ARBA00023015"/>
    </source>
</evidence>
<dbReference type="GO" id="GO:0006355">
    <property type="term" value="P:regulation of DNA-templated transcription"/>
    <property type="evidence" value="ECO:0007669"/>
    <property type="project" value="InterPro"/>
</dbReference>
<feature type="domain" description="TF-B3" evidence="10">
    <location>
        <begin position="202"/>
        <end position="263"/>
    </location>
</feature>
<evidence type="ECO:0000256" key="7">
    <source>
        <dbReference type="ARBA" id="ARBA00023294"/>
    </source>
</evidence>
<dbReference type="CDD" id="cd10017">
    <property type="entry name" value="B3_DNA"/>
    <property type="match status" value="1"/>
</dbReference>
<dbReference type="GO" id="GO:0009734">
    <property type="term" value="P:auxin-activated signaling pathway"/>
    <property type="evidence" value="ECO:0007669"/>
    <property type="project" value="UniProtKB-KW"/>
</dbReference>
<dbReference type="Gene3D" id="3.80.10.10">
    <property type="entry name" value="Ribonuclease Inhibitor"/>
    <property type="match status" value="2"/>
</dbReference>
<comment type="similarity">
    <text evidence="2 8">Belongs to the ARF family.</text>
</comment>
<comment type="subunit">
    <text evidence="8">Homodimers and heterodimers.</text>
</comment>
<evidence type="ECO:0000259" key="10">
    <source>
        <dbReference type="PROSITE" id="PS50863"/>
    </source>
</evidence>
<dbReference type="GO" id="GO:0005634">
    <property type="term" value="C:nucleus"/>
    <property type="evidence" value="ECO:0007669"/>
    <property type="project" value="UniProtKB-SubCell"/>
</dbReference>
<comment type="subcellular location">
    <subcellularLocation>
        <location evidence="1 8">Nucleus</location>
    </subcellularLocation>
</comment>